<evidence type="ECO:0000313" key="1">
    <source>
        <dbReference type="EMBL" id="MBX63047.1"/>
    </source>
</evidence>
<protein>
    <submittedName>
        <fullName evidence="1">Uncharacterized protein</fullName>
    </submittedName>
</protein>
<sequence length="52" mass="6248">MIFNLSNPCINQNKEVNMTTNFFFDTTRDGLRTVRIDDLQTQCTAHYYIRWT</sequence>
<proteinExistence type="predicted"/>
<reference evidence="1" key="1">
    <citation type="submission" date="2018-02" db="EMBL/GenBank/DDBJ databases">
        <title>Rhizophora mucronata_Transcriptome.</title>
        <authorList>
            <person name="Meera S.P."/>
            <person name="Sreeshan A."/>
            <person name="Augustine A."/>
        </authorList>
    </citation>
    <scope>NUCLEOTIDE SEQUENCE</scope>
    <source>
        <tissue evidence="1">Leaf</tissue>
    </source>
</reference>
<organism evidence="1">
    <name type="scientific">Rhizophora mucronata</name>
    <name type="common">Asiatic mangrove</name>
    <dbReference type="NCBI Taxonomy" id="61149"/>
    <lineage>
        <taxon>Eukaryota</taxon>
        <taxon>Viridiplantae</taxon>
        <taxon>Streptophyta</taxon>
        <taxon>Embryophyta</taxon>
        <taxon>Tracheophyta</taxon>
        <taxon>Spermatophyta</taxon>
        <taxon>Magnoliopsida</taxon>
        <taxon>eudicotyledons</taxon>
        <taxon>Gunneridae</taxon>
        <taxon>Pentapetalae</taxon>
        <taxon>rosids</taxon>
        <taxon>fabids</taxon>
        <taxon>Malpighiales</taxon>
        <taxon>Rhizophoraceae</taxon>
        <taxon>Rhizophora</taxon>
    </lineage>
</organism>
<name>A0A2P2Q7X5_RHIMU</name>
<dbReference type="EMBL" id="GGEC01082563">
    <property type="protein sequence ID" value="MBX63047.1"/>
    <property type="molecule type" value="Transcribed_RNA"/>
</dbReference>
<accession>A0A2P2Q7X5</accession>
<dbReference type="AlphaFoldDB" id="A0A2P2Q7X5"/>